<dbReference type="GeneID" id="66115251"/>
<gene>
    <name evidence="1" type="ORF">KQ657_001877</name>
</gene>
<name>A0A9P8AH57_9ASCO</name>
<organism evidence="1 2">
    <name type="scientific">Scheffersomyces spartinae</name>
    <dbReference type="NCBI Taxonomy" id="45513"/>
    <lineage>
        <taxon>Eukaryota</taxon>
        <taxon>Fungi</taxon>
        <taxon>Dikarya</taxon>
        <taxon>Ascomycota</taxon>
        <taxon>Saccharomycotina</taxon>
        <taxon>Pichiomycetes</taxon>
        <taxon>Debaryomycetaceae</taxon>
        <taxon>Scheffersomyces</taxon>
    </lineage>
</organism>
<dbReference type="AlphaFoldDB" id="A0A9P8AH57"/>
<keyword evidence="2" id="KW-1185">Reference proteome</keyword>
<reference evidence="1" key="1">
    <citation type="submission" date="2021-03" db="EMBL/GenBank/DDBJ databases">
        <authorList>
            <person name="Palmer J.M."/>
        </authorList>
    </citation>
    <scope>NUCLEOTIDE SEQUENCE</scope>
    <source>
        <strain evidence="1">ARV_011</strain>
    </source>
</reference>
<comment type="caution">
    <text evidence="1">The sequence shown here is derived from an EMBL/GenBank/DDBJ whole genome shotgun (WGS) entry which is preliminary data.</text>
</comment>
<evidence type="ECO:0000313" key="2">
    <source>
        <dbReference type="Proteomes" id="UP000790833"/>
    </source>
</evidence>
<dbReference type="RefSeq" id="XP_043048026.1">
    <property type="nucleotide sequence ID" value="XM_043192658.1"/>
</dbReference>
<dbReference type="Proteomes" id="UP000790833">
    <property type="component" value="Unassembled WGS sequence"/>
</dbReference>
<proteinExistence type="predicted"/>
<protein>
    <submittedName>
        <fullName evidence="1">Uncharacterized protein</fullName>
    </submittedName>
</protein>
<accession>A0A9P8AH57</accession>
<evidence type="ECO:0000313" key="1">
    <source>
        <dbReference type="EMBL" id="KAG7192476.1"/>
    </source>
</evidence>
<sequence>MASDDRSSVESASSLCEEYPFPLDSSKELSRRFAVLQYSLDEFPQVDSYAKVGQIDYIKQLLQSSSDLLKVYPDLVNDLKGFLTLRVPKILSIVIDYLLPHFVGDNGTNLLLVSKTYRLLETIYFVVDLFAIETNIALTNEVLAKTYGLLKQDTFWKSLYPQQIIELILMKSKPKLGILCLFEGLFWTQRPDNNTYLHLFKLFFSNYESEPNERNLEAIDQHIVNICELLDRNISNDEKQQQPYIEGALALHDFELRRLHPATVIHHCDNRNSTIINANKNQNGATSKSRAASYKELRKERDRLKKLALPFSNRQTSGGNISSFEFELGKENAPNVFLRVSKSQNAFAENENEVNGNDDNIDEIKSQVPLANKDKPTTQDITFTSVKNAIGLPTAITAPSGGSRQRFRDVFRRFFRGFSLHKHR</sequence>
<dbReference type="EMBL" id="JAHMUF010000018">
    <property type="protein sequence ID" value="KAG7192476.1"/>
    <property type="molecule type" value="Genomic_DNA"/>
</dbReference>